<keyword evidence="3" id="KW-1185">Reference proteome</keyword>
<dbReference type="Proteomes" id="UP001164929">
    <property type="component" value="Chromosome 8"/>
</dbReference>
<organism evidence="2 3">
    <name type="scientific">Populus alba x Populus x berolinensis</name>
    <dbReference type="NCBI Taxonomy" id="444605"/>
    <lineage>
        <taxon>Eukaryota</taxon>
        <taxon>Viridiplantae</taxon>
        <taxon>Streptophyta</taxon>
        <taxon>Embryophyta</taxon>
        <taxon>Tracheophyta</taxon>
        <taxon>Spermatophyta</taxon>
        <taxon>Magnoliopsida</taxon>
        <taxon>eudicotyledons</taxon>
        <taxon>Gunneridae</taxon>
        <taxon>Pentapetalae</taxon>
        <taxon>rosids</taxon>
        <taxon>fabids</taxon>
        <taxon>Malpighiales</taxon>
        <taxon>Salicaceae</taxon>
        <taxon>Saliceae</taxon>
        <taxon>Populus</taxon>
    </lineage>
</organism>
<evidence type="ECO:0000256" key="1">
    <source>
        <dbReference type="PROSITE-ProRule" id="PRU00708"/>
    </source>
</evidence>
<evidence type="ECO:0000313" key="2">
    <source>
        <dbReference type="EMBL" id="KAJ6988490.1"/>
    </source>
</evidence>
<proteinExistence type="predicted"/>
<evidence type="ECO:0000313" key="3">
    <source>
        <dbReference type="Proteomes" id="UP001164929"/>
    </source>
</evidence>
<comment type="caution">
    <text evidence="2">The sequence shown here is derived from an EMBL/GenBank/DDBJ whole genome shotgun (WGS) entry which is preliminary data.</text>
</comment>
<dbReference type="InterPro" id="IPR002885">
    <property type="entry name" value="PPR_rpt"/>
</dbReference>
<dbReference type="PROSITE" id="PS51375">
    <property type="entry name" value="PPR"/>
    <property type="match status" value="1"/>
</dbReference>
<accession>A0AAD6QEM6</accession>
<sequence length="102" mass="10987">MACLAASRTSGLIEGKEIHGVAAKLCSDTDPFVQMGLVGLYHQSGLYDDVLHLFEEMRNSNLKPGEKVLSTTILASGQARNLSCEKAIADFIVGNNIVLDTY</sequence>
<reference evidence="2" key="1">
    <citation type="journal article" date="2023" name="Mol. Ecol. Resour.">
        <title>Chromosome-level genome assembly of a triploid poplar Populus alba 'Berolinensis'.</title>
        <authorList>
            <person name="Chen S."/>
            <person name="Yu Y."/>
            <person name="Wang X."/>
            <person name="Wang S."/>
            <person name="Zhang T."/>
            <person name="Zhou Y."/>
            <person name="He R."/>
            <person name="Meng N."/>
            <person name="Wang Y."/>
            <person name="Liu W."/>
            <person name="Liu Z."/>
            <person name="Liu J."/>
            <person name="Guo Q."/>
            <person name="Huang H."/>
            <person name="Sederoff R.R."/>
            <person name="Wang G."/>
            <person name="Qu G."/>
            <person name="Chen S."/>
        </authorList>
    </citation>
    <scope>NUCLEOTIDE SEQUENCE</scope>
    <source>
        <strain evidence="2">SC-2020</strain>
    </source>
</reference>
<gene>
    <name evidence="2" type="ORF">NC653_021417</name>
</gene>
<dbReference type="AlphaFoldDB" id="A0AAD6QEM6"/>
<name>A0AAD6QEM6_9ROSI</name>
<dbReference type="EMBL" id="JAQIZT010000008">
    <property type="protein sequence ID" value="KAJ6988490.1"/>
    <property type="molecule type" value="Genomic_DNA"/>
</dbReference>
<evidence type="ECO:0008006" key="4">
    <source>
        <dbReference type="Google" id="ProtNLM"/>
    </source>
</evidence>
<protein>
    <recommendedName>
        <fullName evidence="4">Pentatricopeptide repeat-containing protein</fullName>
    </recommendedName>
</protein>
<feature type="repeat" description="PPR" evidence="1">
    <location>
        <begin position="30"/>
        <end position="64"/>
    </location>
</feature>